<dbReference type="AlphaFoldDB" id="A0AA38M6L8"/>
<gene>
    <name evidence="1" type="ORF">Zmor_023651</name>
</gene>
<reference evidence="1" key="1">
    <citation type="journal article" date="2023" name="G3 (Bethesda)">
        <title>Whole genome assemblies of Zophobas morio and Tenebrio molitor.</title>
        <authorList>
            <person name="Kaur S."/>
            <person name="Stinson S.A."/>
            <person name="diCenzo G.C."/>
        </authorList>
    </citation>
    <scope>NUCLEOTIDE SEQUENCE</scope>
    <source>
        <strain evidence="1">QUZm001</strain>
    </source>
</reference>
<proteinExistence type="predicted"/>
<protein>
    <submittedName>
        <fullName evidence="1">Uncharacterized protein</fullName>
    </submittedName>
</protein>
<evidence type="ECO:0000313" key="2">
    <source>
        <dbReference type="Proteomes" id="UP001168821"/>
    </source>
</evidence>
<accession>A0AA38M6L8</accession>
<name>A0AA38M6L8_9CUCU</name>
<comment type="caution">
    <text evidence="1">The sequence shown here is derived from an EMBL/GenBank/DDBJ whole genome shotgun (WGS) entry which is preliminary data.</text>
</comment>
<organism evidence="1 2">
    <name type="scientific">Zophobas morio</name>
    <dbReference type="NCBI Taxonomy" id="2755281"/>
    <lineage>
        <taxon>Eukaryota</taxon>
        <taxon>Metazoa</taxon>
        <taxon>Ecdysozoa</taxon>
        <taxon>Arthropoda</taxon>
        <taxon>Hexapoda</taxon>
        <taxon>Insecta</taxon>
        <taxon>Pterygota</taxon>
        <taxon>Neoptera</taxon>
        <taxon>Endopterygota</taxon>
        <taxon>Coleoptera</taxon>
        <taxon>Polyphaga</taxon>
        <taxon>Cucujiformia</taxon>
        <taxon>Tenebrionidae</taxon>
        <taxon>Zophobas</taxon>
    </lineage>
</organism>
<evidence type="ECO:0000313" key="1">
    <source>
        <dbReference type="EMBL" id="KAJ3646040.1"/>
    </source>
</evidence>
<sequence length="114" mass="13113">MSREARWSEMGDMCGVWIVRIATRNRFPHIERQMVNVQGCFSKDLLPPLFSTPSYPFTFMQFDPFMHPISEIAHTIPSLVRLAVVSYVESSSRVVFDRGILPDPHKHVCTISEC</sequence>
<dbReference type="EMBL" id="JALNTZ010000007">
    <property type="protein sequence ID" value="KAJ3646040.1"/>
    <property type="molecule type" value="Genomic_DNA"/>
</dbReference>
<dbReference type="Proteomes" id="UP001168821">
    <property type="component" value="Unassembled WGS sequence"/>
</dbReference>
<keyword evidence="2" id="KW-1185">Reference proteome</keyword>